<sequence>MQVTDLLAPLAARWGRRVRDELDVVPHPFDSPRQIVAGPDPDRVLVLGNGPAIGFGVLTQELALPGRLARRLHDVTGRGVRVDVLARRGTTAALAPRLVDEVRMTHYDAVVLCIGSSDAYNLLPEERWRADLAQLTDILRAATTPTTVVAVLGIRPLQRPNAALGRAGRLVDAHATRLDRVAAEVCARRTGVLHLLDDDAALEAPRTPEAYDALAGRIAPALASELDLLAARPAPSGARRLRDAPDPEADRQQALDRTGLLESGSNPRLDRLLRSAKELFGITGAAVTFVDGDRVVMKAAVGMPAIELPRSVAPCDRTIRRNGALVLGDTRTERIAAEGWLFYAGHPLESPDGYRIGALCLLDTRPHDPLTVDRVALAEVAARIESELWAEVGQPTGSSAPLRAAVG</sequence>
<dbReference type="Gene3D" id="3.40.50.1110">
    <property type="entry name" value="SGNH hydrolase"/>
    <property type="match status" value="1"/>
</dbReference>
<name>A0A4R7FR44_9MICO</name>
<gene>
    <name evidence="2" type="ORF">CLV52_0750</name>
</gene>
<dbReference type="GO" id="GO:0016787">
    <property type="term" value="F:hydrolase activity"/>
    <property type="evidence" value="ECO:0007669"/>
    <property type="project" value="UniProtKB-KW"/>
</dbReference>
<feature type="domain" description="SGNH hydrolase-type esterase" evidence="1">
    <location>
        <begin position="54"/>
        <end position="211"/>
    </location>
</feature>
<organism evidence="2 3">
    <name type="scientific">Amnibacterium kyonggiense</name>
    <dbReference type="NCBI Taxonomy" id="595671"/>
    <lineage>
        <taxon>Bacteria</taxon>
        <taxon>Bacillati</taxon>
        <taxon>Actinomycetota</taxon>
        <taxon>Actinomycetes</taxon>
        <taxon>Micrococcales</taxon>
        <taxon>Microbacteriaceae</taxon>
        <taxon>Amnibacterium</taxon>
    </lineage>
</organism>
<dbReference type="Pfam" id="PF13472">
    <property type="entry name" value="Lipase_GDSL_2"/>
    <property type="match status" value="1"/>
</dbReference>
<dbReference type="Gene3D" id="3.30.450.40">
    <property type="match status" value="1"/>
</dbReference>
<keyword evidence="3" id="KW-1185">Reference proteome</keyword>
<dbReference type="PANTHER" id="PTHR43102">
    <property type="entry name" value="SLR1143 PROTEIN"/>
    <property type="match status" value="1"/>
</dbReference>
<dbReference type="SUPFAM" id="SSF52266">
    <property type="entry name" value="SGNH hydrolase"/>
    <property type="match status" value="1"/>
</dbReference>
<evidence type="ECO:0000313" key="2">
    <source>
        <dbReference type="EMBL" id="TDS80196.1"/>
    </source>
</evidence>
<protein>
    <submittedName>
        <fullName evidence="2">GDSL-like lipase/acylhydrolase family protein</fullName>
    </submittedName>
</protein>
<dbReference type="RefSeq" id="WP_133764938.1">
    <property type="nucleotide sequence ID" value="NZ_BAAARP010000001.1"/>
</dbReference>
<keyword evidence="2" id="KW-0378">Hydrolase</keyword>
<reference evidence="2 3" key="1">
    <citation type="submission" date="2019-03" db="EMBL/GenBank/DDBJ databases">
        <title>Genomic Encyclopedia of Archaeal and Bacterial Type Strains, Phase II (KMG-II): from individual species to whole genera.</title>
        <authorList>
            <person name="Goeker M."/>
        </authorList>
    </citation>
    <scope>NUCLEOTIDE SEQUENCE [LARGE SCALE GENOMIC DNA]</scope>
    <source>
        <strain evidence="2 3">DSM 24782</strain>
    </source>
</reference>
<evidence type="ECO:0000313" key="3">
    <source>
        <dbReference type="Proteomes" id="UP000295344"/>
    </source>
</evidence>
<accession>A0A4R7FR44</accession>
<dbReference type="AlphaFoldDB" id="A0A4R7FR44"/>
<dbReference type="InterPro" id="IPR013830">
    <property type="entry name" value="SGNH_hydro"/>
</dbReference>
<dbReference type="InterPro" id="IPR029016">
    <property type="entry name" value="GAF-like_dom_sf"/>
</dbReference>
<proteinExistence type="predicted"/>
<comment type="caution">
    <text evidence="2">The sequence shown here is derived from an EMBL/GenBank/DDBJ whole genome shotgun (WGS) entry which is preliminary data.</text>
</comment>
<evidence type="ECO:0000259" key="1">
    <source>
        <dbReference type="Pfam" id="PF13472"/>
    </source>
</evidence>
<dbReference type="PANTHER" id="PTHR43102:SF2">
    <property type="entry name" value="GAF DOMAIN-CONTAINING PROTEIN"/>
    <property type="match status" value="1"/>
</dbReference>
<dbReference type="Proteomes" id="UP000295344">
    <property type="component" value="Unassembled WGS sequence"/>
</dbReference>
<dbReference type="OrthoDB" id="9151676at2"/>
<dbReference type="EMBL" id="SOAM01000001">
    <property type="protein sequence ID" value="TDS80196.1"/>
    <property type="molecule type" value="Genomic_DNA"/>
</dbReference>
<dbReference type="CDD" id="cd01836">
    <property type="entry name" value="FeeA_FeeB_like"/>
    <property type="match status" value="1"/>
</dbReference>
<dbReference type="InterPro" id="IPR036514">
    <property type="entry name" value="SGNH_hydro_sf"/>
</dbReference>
<dbReference type="SUPFAM" id="SSF55781">
    <property type="entry name" value="GAF domain-like"/>
    <property type="match status" value="1"/>
</dbReference>